<accession>A0ABP0DLU3</accession>
<organism evidence="1 2">
    <name type="scientific">Sporothrix epigloea</name>
    <dbReference type="NCBI Taxonomy" id="1892477"/>
    <lineage>
        <taxon>Eukaryota</taxon>
        <taxon>Fungi</taxon>
        <taxon>Dikarya</taxon>
        <taxon>Ascomycota</taxon>
        <taxon>Pezizomycotina</taxon>
        <taxon>Sordariomycetes</taxon>
        <taxon>Sordariomycetidae</taxon>
        <taxon>Ophiostomatales</taxon>
        <taxon>Ophiostomataceae</taxon>
        <taxon>Sporothrix</taxon>
    </lineage>
</organism>
<sequence length="61" mass="6981">MSPALPPEWELPRMRYSLNFEDADRNTDDAYADTGKLHLWVPAQASRVAVRRQLTGLARIL</sequence>
<comment type="caution">
    <text evidence="1">The sequence shown here is derived from an EMBL/GenBank/DDBJ whole genome shotgun (WGS) entry which is preliminary data.</text>
</comment>
<dbReference type="Proteomes" id="UP001642502">
    <property type="component" value="Unassembled WGS sequence"/>
</dbReference>
<dbReference type="EMBL" id="CAWUON010000045">
    <property type="protein sequence ID" value="CAK7269225.1"/>
    <property type="molecule type" value="Genomic_DNA"/>
</dbReference>
<reference evidence="1 2" key="1">
    <citation type="submission" date="2024-01" db="EMBL/GenBank/DDBJ databases">
        <authorList>
            <person name="Allen C."/>
            <person name="Tagirdzhanova G."/>
        </authorList>
    </citation>
    <scope>NUCLEOTIDE SEQUENCE [LARGE SCALE GENOMIC DNA]</scope>
    <source>
        <strain evidence="1 2">CBS 119000</strain>
    </source>
</reference>
<evidence type="ECO:0000313" key="2">
    <source>
        <dbReference type="Proteomes" id="UP001642502"/>
    </source>
</evidence>
<keyword evidence="2" id="KW-1185">Reference proteome</keyword>
<protein>
    <submittedName>
        <fullName evidence="1">Uncharacterized protein</fullName>
    </submittedName>
</protein>
<name>A0ABP0DLU3_9PEZI</name>
<proteinExistence type="predicted"/>
<gene>
    <name evidence="1" type="ORF">SEPCBS119000_003461</name>
</gene>
<evidence type="ECO:0000313" key="1">
    <source>
        <dbReference type="EMBL" id="CAK7269225.1"/>
    </source>
</evidence>